<keyword evidence="6" id="KW-1185">Reference proteome</keyword>
<feature type="domain" description="HTH luxR-type" evidence="4">
    <location>
        <begin position="295"/>
        <end position="361"/>
    </location>
</feature>
<dbReference type="Proteomes" id="UP000777440">
    <property type="component" value="Unassembled WGS sequence"/>
</dbReference>
<evidence type="ECO:0000313" key="5">
    <source>
        <dbReference type="EMBL" id="MBW9110283.1"/>
    </source>
</evidence>
<dbReference type="EMBL" id="JAEUAX010000005">
    <property type="protein sequence ID" value="MBW9110283.1"/>
    <property type="molecule type" value="Genomic_DNA"/>
</dbReference>
<dbReference type="SMART" id="SM00421">
    <property type="entry name" value="HTH_LUXR"/>
    <property type="match status" value="1"/>
</dbReference>
<keyword evidence="1" id="KW-0805">Transcription regulation</keyword>
<dbReference type="PROSITE" id="PS50043">
    <property type="entry name" value="HTH_LUXR_2"/>
    <property type="match status" value="1"/>
</dbReference>
<dbReference type="PROSITE" id="PS00622">
    <property type="entry name" value="HTH_LUXR_1"/>
    <property type="match status" value="1"/>
</dbReference>
<proteinExistence type="predicted"/>
<evidence type="ECO:0000256" key="1">
    <source>
        <dbReference type="ARBA" id="ARBA00023015"/>
    </source>
</evidence>
<evidence type="ECO:0000256" key="3">
    <source>
        <dbReference type="ARBA" id="ARBA00023163"/>
    </source>
</evidence>
<name>A0ABS7HYY6_9MICO</name>
<dbReference type="PRINTS" id="PR00038">
    <property type="entry name" value="HTHLUXR"/>
</dbReference>
<dbReference type="PANTHER" id="PTHR44688:SF16">
    <property type="entry name" value="DNA-BINDING TRANSCRIPTIONAL ACTIVATOR DEVR_DOSR"/>
    <property type="match status" value="1"/>
</dbReference>
<comment type="caution">
    <text evidence="5">The sequence shown here is derived from an EMBL/GenBank/DDBJ whole genome shotgun (WGS) entry which is preliminary data.</text>
</comment>
<sequence length="377" mass="40385">MGSILAAERARGDVDVLSRAALDLDEFMGEATAAIRRAVPWEGACVGTHDPATAMLTSGRKYGSLVGSDTHDALFATLEYNSPDQSSFRSLARSDHDAIGMRVTLPDDIARSERMNVLMRPQFGFSDEARLVFRDGQGMWGGLALFRGHDDAWFTEDDIAFLASLSGSMARGVRAGVLARLTGPALVDAGTGGPAVVIVDAADEVTHISVGAEERLAQLHASEHLMDPLGLVHALVAAARASLHTPGAPLPRARIRTASGMWLVVHAAPLAARDGSTSQVVVTIEEARPPEIVELVVAAFGLTPRERDVTRLVLQGVETKEIATTLHVSAYTVQDHLKAVFDKAGVRSRRDLISRIYFDQYVPRLGTAVSTSGWFAD</sequence>
<dbReference type="Gene3D" id="1.10.10.10">
    <property type="entry name" value="Winged helix-like DNA-binding domain superfamily/Winged helix DNA-binding domain"/>
    <property type="match status" value="1"/>
</dbReference>
<dbReference type="SUPFAM" id="SSF46894">
    <property type="entry name" value="C-terminal effector domain of the bipartite response regulators"/>
    <property type="match status" value="1"/>
</dbReference>
<dbReference type="InterPro" id="IPR036388">
    <property type="entry name" value="WH-like_DNA-bd_sf"/>
</dbReference>
<gene>
    <name evidence="5" type="ORF">JNB61_10915</name>
</gene>
<protein>
    <submittedName>
        <fullName evidence="5">Helix-turn-helix transcriptional regulator</fullName>
    </submittedName>
</protein>
<dbReference type="RefSeq" id="WP_220339630.1">
    <property type="nucleotide sequence ID" value="NZ_JAEUAX010000005.1"/>
</dbReference>
<dbReference type="InterPro" id="IPR000792">
    <property type="entry name" value="Tscrpt_reg_LuxR_C"/>
</dbReference>
<keyword evidence="3" id="KW-0804">Transcription</keyword>
<keyword evidence="2" id="KW-0238">DNA-binding</keyword>
<evidence type="ECO:0000259" key="4">
    <source>
        <dbReference type="PROSITE" id="PS50043"/>
    </source>
</evidence>
<evidence type="ECO:0000256" key="2">
    <source>
        <dbReference type="ARBA" id="ARBA00023125"/>
    </source>
</evidence>
<accession>A0ABS7HYY6</accession>
<dbReference type="CDD" id="cd06170">
    <property type="entry name" value="LuxR_C_like"/>
    <property type="match status" value="1"/>
</dbReference>
<organism evidence="5 6">
    <name type="scientific">Microbacterium ureisolvens</name>
    <dbReference type="NCBI Taxonomy" id="2781186"/>
    <lineage>
        <taxon>Bacteria</taxon>
        <taxon>Bacillati</taxon>
        <taxon>Actinomycetota</taxon>
        <taxon>Actinomycetes</taxon>
        <taxon>Micrococcales</taxon>
        <taxon>Microbacteriaceae</taxon>
        <taxon>Microbacterium</taxon>
    </lineage>
</organism>
<dbReference type="Pfam" id="PF00196">
    <property type="entry name" value="GerE"/>
    <property type="match status" value="1"/>
</dbReference>
<dbReference type="InterPro" id="IPR016032">
    <property type="entry name" value="Sig_transdc_resp-reg_C-effctor"/>
</dbReference>
<evidence type="ECO:0000313" key="6">
    <source>
        <dbReference type="Proteomes" id="UP000777440"/>
    </source>
</evidence>
<dbReference type="PANTHER" id="PTHR44688">
    <property type="entry name" value="DNA-BINDING TRANSCRIPTIONAL ACTIVATOR DEVR_DOSR"/>
    <property type="match status" value="1"/>
</dbReference>
<reference evidence="5 6" key="1">
    <citation type="journal article" date="2021" name="MBio">
        <title>Poor Competitiveness of Bradyrhizobium in Pigeon Pea Root Colonization in Indian Soils.</title>
        <authorList>
            <person name="Chalasani D."/>
            <person name="Basu A."/>
            <person name="Pullabhotla S.V.S.R.N."/>
            <person name="Jorrin B."/>
            <person name="Neal A.L."/>
            <person name="Poole P.S."/>
            <person name="Podile A.R."/>
            <person name="Tkacz A."/>
        </authorList>
    </citation>
    <scope>NUCLEOTIDE SEQUENCE [LARGE SCALE GENOMIC DNA]</scope>
    <source>
        <strain evidence="5 6">HU12</strain>
    </source>
</reference>